<feature type="region of interest" description="Disordered" evidence="1">
    <location>
        <begin position="49"/>
        <end position="93"/>
    </location>
</feature>
<organism evidence="2 3">
    <name type="scientific">Protopolystoma xenopodis</name>
    <dbReference type="NCBI Taxonomy" id="117903"/>
    <lineage>
        <taxon>Eukaryota</taxon>
        <taxon>Metazoa</taxon>
        <taxon>Spiralia</taxon>
        <taxon>Lophotrochozoa</taxon>
        <taxon>Platyhelminthes</taxon>
        <taxon>Monogenea</taxon>
        <taxon>Polyopisthocotylea</taxon>
        <taxon>Polystomatidea</taxon>
        <taxon>Polystomatidae</taxon>
        <taxon>Protopolystoma</taxon>
    </lineage>
</organism>
<dbReference type="AlphaFoldDB" id="A0A3S5C370"/>
<feature type="compositionally biased region" description="Low complexity" evidence="1">
    <location>
        <begin position="60"/>
        <end position="76"/>
    </location>
</feature>
<accession>A0A3S5C370</accession>
<evidence type="ECO:0000313" key="3">
    <source>
        <dbReference type="Proteomes" id="UP000784294"/>
    </source>
</evidence>
<comment type="caution">
    <text evidence="2">The sequence shown here is derived from an EMBL/GenBank/DDBJ whole genome shotgun (WGS) entry which is preliminary data.</text>
</comment>
<dbReference type="Proteomes" id="UP000784294">
    <property type="component" value="Unassembled WGS sequence"/>
</dbReference>
<dbReference type="EMBL" id="CAAALY010132220">
    <property type="protein sequence ID" value="VEL32264.1"/>
    <property type="molecule type" value="Genomic_DNA"/>
</dbReference>
<evidence type="ECO:0000313" key="2">
    <source>
        <dbReference type="EMBL" id="VEL32264.1"/>
    </source>
</evidence>
<protein>
    <submittedName>
        <fullName evidence="2">Uncharacterized protein</fullName>
    </submittedName>
</protein>
<proteinExistence type="predicted"/>
<evidence type="ECO:0000256" key="1">
    <source>
        <dbReference type="SAM" id="MobiDB-lite"/>
    </source>
</evidence>
<reference evidence="2" key="1">
    <citation type="submission" date="2018-11" db="EMBL/GenBank/DDBJ databases">
        <authorList>
            <consortium name="Pathogen Informatics"/>
        </authorList>
    </citation>
    <scope>NUCLEOTIDE SEQUENCE</scope>
</reference>
<keyword evidence="3" id="KW-1185">Reference proteome</keyword>
<gene>
    <name evidence="2" type="ORF">PXEA_LOCUS25704</name>
</gene>
<sequence>MAPGHCLLTPYDHIGSLNRADMEVARELAQFKFQLSSLAANALFPVSQSGQPVESRAGEGSPLSPSSDSGATSSPGDFVFLETSRIPDSPKQHAQIECIPLSGEMVELLPFYFKAGPVFIYSEGFAS</sequence>
<name>A0A3S5C370_9PLAT</name>